<dbReference type="CDD" id="cd11370">
    <property type="entry name" value="RNase_PH_RRP41"/>
    <property type="match status" value="1"/>
</dbReference>
<evidence type="ECO:0000313" key="18">
    <source>
        <dbReference type="Proteomes" id="UP000522270"/>
    </source>
</evidence>
<evidence type="ECO:0000259" key="16">
    <source>
        <dbReference type="Pfam" id="PF03725"/>
    </source>
</evidence>
<comment type="subunit">
    <text evidence="11">Component of the RNA exosome core complex (Exo-9), composed of EXOSC1, EXOSC2, EXOSC3, EXOSC4, EXOSC5, EXOSC6, EXOSC7, EXOSC8 and EXOSC9; within the complex interacts with EXOSC2, EXOSC7 and EXOSC9. The catalytically inactive RNA exosome core complex (Exo-9) associates with the catalytic subunit EXOSC10/RRP6. Exo-9 may associate with DIS3 to form the nucleolar exosome complex, or DIS3L to form the cytoplasmic exosome complex. Exo-9 is formed by a hexameric base ring consisting of the heterodimers EXOSC4-EXOSC9, EXOSC5-EXOSC8 and EXOSC6-EXOSC7, and a cap ring consisting of EXOSC1, EXOSC2 and EXOSC3. The RNA exosome complex associates with cofactors C1D/RRP47, MPHOSPH6/MPP6 and MTREX/MTR4. Interacts with DDX60. Interacts with DIS3; the interaction is direct.</text>
</comment>
<dbReference type="InterPro" id="IPR015847">
    <property type="entry name" value="ExoRNase_PH_dom2"/>
</dbReference>
<reference evidence="17 18" key="1">
    <citation type="submission" date="2019-09" db="EMBL/GenBank/DDBJ databases">
        <title>Bird 10,000 Genomes (B10K) Project - Family phase.</title>
        <authorList>
            <person name="Zhang G."/>
        </authorList>
    </citation>
    <scope>NUCLEOTIDE SEQUENCE [LARGE SCALE GENOMIC DNA]</scope>
    <source>
        <strain evidence="17">B10K-DU-027-49</strain>
        <tissue evidence="17">Muscle</tissue>
    </source>
</reference>
<dbReference type="GO" id="GO:0005654">
    <property type="term" value="C:nucleoplasm"/>
    <property type="evidence" value="ECO:0007669"/>
    <property type="project" value="UniProtKB-SubCell"/>
</dbReference>
<evidence type="ECO:0000256" key="10">
    <source>
        <dbReference type="ARBA" id="ARBA00023242"/>
    </source>
</evidence>
<dbReference type="GO" id="GO:0034475">
    <property type="term" value="P:U4 snRNA 3'-end processing"/>
    <property type="evidence" value="ECO:0007669"/>
    <property type="project" value="TreeGrafter"/>
</dbReference>
<comment type="caution">
    <text evidence="17">The sequence shown here is derived from an EMBL/GenBank/DDBJ whole genome shotgun (WGS) entry which is preliminary data.</text>
</comment>
<dbReference type="GO" id="GO:0005730">
    <property type="term" value="C:nucleolus"/>
    <property type="evidence" value="ECO:0007669"/>
    <property type="project" value="UniProtKB-SubCell"/>
</dbReference>
<dbReference type="InterPro" id="IPR036345">
    <property type="entry name" value="ExoRNase_PH_dom2_sf"/>
</dbReference>
<dbReference type="GO" id="GO:0000176">
    <property type="term" value="C:nuclear exosome (RNase complex)"/>
    <property type="evidence" value="ECO:0007669"/>
    <property type="project" value="TreeGrafter"/>
</dbReference>
<dbReference type="GO" id="GO:0016075">
    <property type="term" value="P:rRNA catabolic process"/>
    <property type="evidence" value="ECO:0007669"/>
    <property type="project" value="TreeGrafter"/>
</dbReference>
<keyword evidence="9" id="KW-0007">Acetylation</keyword>
<evidence type="ECO:0000256" key="7">
    <source>
        <dbReference type="ARBA" id="ARBA00022835"/>
    </source>
</evidence>
<keyword evidence="7" id="KW-0271">Exosome</keyword>
<feature type="domain" description="Exoribonuclease phosphorolytic" evidence="15">
    <location>
        <begin position="21"/>
        <end position="153"/>
    </location>
</feature>
<feature type="domain" description="Exoribonuclease phosphorolytic" evidence="16">
    <location>
        <begin position="156"/>
        <end position="220"/>
    </location>
</feature>
<comment type="similarity">
    <text evidence="4">Belongs to the RNase PH family.</text>
</comment>
<evidence type="ECO:0000256" key="9">
    <source>
        <dbReference type="ARBA" id="ARBA00022990"/>
    </source>
</evidence>
<dbReference type="EMBL" id="VYZE01000716">
    <property type="protein sequence ID" value="NWU68680.1"/>
    <property type="molecule type" value="Genomic_DNA"/>
</dbReference>
<proteinExistence type="inferred from homology"/>
<dbReference type="Proteomes" id="UP000522270">
    <property type="component" value="Unassembled WGS sequence"/>
</dbReference>
<protein>
    <recommendedName>
        <fullName evidence="12">Exosome complex component RRP41</fullName>
    </recommendedName>
    <alternativeName>
        <fullName evidence="14">Exosome component 4</fullName>
    </alternativeName>
    <alternativeName>
        <fullName evidence="13">Ribosomal RNA-processing protein 41</fullName>
    </alternativeName>
</protein>
<dbReference type="AlphaFoldDB" id="A0A7K5YTU6"/>
<evidence type="ECO:0000256" key="14">
    <source>
        <dbReference type="ARBA" id="ARBA00083629"/>
    </source>
</evidence>
<evidence type="ECO:0000256" key="13">
    <source>
        <dbReference type="ARBA" id="ARBA00077929"/>
    </source>
</evidence>
<dbReference type="PANTHER" id="PTHR11953">
    <property type="entry name" value="EXOSOME COMPLEX COMPONENT"/>
    <property type="match status" value="1"/>
</dbReference>
<keyword evidence="10" id="KW-0539">Nucleus</keyword>
<dbReference type="SUPFAM" id="SSF55666">
    <property type="entry name" value="Ribonuclease PH domain 2-like"/>
    <property type="match status" value="1"/>
</dbReference>
<evidence type="ECO:0000256" key="5">
    <source>
        <dbReference type="ARBA" id="ARBA00022490"/>
    </source>
</evidence>
<evidence type="ECO:0000259" key="15">
    <source>
        <dbReference type="Pfam" id="PF01138"/>
    </source>
</evidence>
<dbReference type="InterPro" id="IPR020568">
    <property type="entry name" value="Ribosomal_Su5_D2-typ_SF"/>
</dbReference>
<evidence type="ECO:0000256" key="12">
    <source>
        <dbReference type="ARBA" id="ARBA00069902"/>
    </source>
</evidence>
<dbReference type="Pfam" id="PF03725">
    <property type="entry name" value="RNase_PH_C"/>
    <property type="match status" value="1"/>
</dbReference>
<dbReference type="GO" id="GO:0006364">
    <property type="term" value="P:rRNA processing"/>
    <property type="evidence" value="ECO:0007669"/>
    <property type="project" value="UniProtKB-KW"/>
</dbReference>
<dbReference type="InterPro" id="IPR027408">
    <property type="entry name" value="PNPase/RNase_PH_dom_sf"/>
</dbReference>
<evidence type="ECO:0000313" key="17">
    <source>
        <dbReference type="EMBL" id="NWU68680.1"/>
    </source>
</evidence>
<dbReference type="Pfam" id="PF01138">
    <property type="entry name" value="RNase_PH"/>
    <property type="match status" value="1"/>
</dbReference>
<evidence type="ECO:0000256" key="11">
    <source>
        <dbReference type="ARBA" id="ARBA00065651"/>
    </source>
</evidence>
<gene>
    <name evidence="17" type="primary">Exosc4</name>
    <name evidence="17" type="ORF">PTEBUR_R14740</name>
</gene>
<evidence type="ECO:0000256" key="1">
    <source>
        <dbReference type="ARBA" id="ARBA00004496"/>
    </source>
</evidence>
<evidence type="ECO:0000256" key="4">
    <source>
        <dbReference type="ARBA" id="ARBA00006678"/>
    </source>
</evidence>
<evidence type="ECO:0000256" key="8">
    <source>
        <dbReference type="ARBA" id="ARBA00022884"/>
    </source>
</evidence>
<feature type="non-terminal residue" evidence="17">
    <location>
        <position position="1"/>
    </location>
</feature>
<evidence type="ECO:0000256" key="2">
    <source>
        <dbReference type="ARBA" id="ARBA00004604"/>
    </source>
</evidence>
<accession>A0A7K5YTU6</accession>
<feature type="non-terminal residue" evidence="17">
    <location>
        <position position="246"/>
    </location>
</feature>
<dbReference type="SUPFAM" id="SSF54211">
    <property type="entry name" value="Ribosomal protein S5 domain 2-like"/>
    <property type="match status" value="1"/>
</dbReference>
<dbReference type="GO" id="GO:0071028">
    <property type="term" value="P:nuclear mRNA surveillance"/>
    <property type="evidence" value="ECO:0007669"/>
    <property type="project" value="TreeGrafter"/>
</dbReference>
<dbReference type="PANTHER" id="PTHR11953:SF0">
    <property type="entry name" value="EXOSOME COMPLEX COMPONENT RRP41"/>
    <property type="match status" value="1"/>
</dbReference>
<keyword evidence="5" id="KW-0963">Cytoplasm</keyword>
<name>A0A7K5YTU6_9AVES</name>
<keyword evidence="8" id="KW-0694">RNA-binding</keyword>
<dbReference type="Gene3D" id="3.30.230.70">
    <property type="entry name" value="GHMP Kinase, N-terminal domain"/>
    <property type="match status" value="1"/>
</dbReference>
<comment type="subcellular location">
    <subcellularLocation>
        <location evidence="1">Cytoplasm</location>
    </subcellularLocation>
    <subcellularLocation>
        <location evidence="2">Nucleus</location>
        <location evidence="2">Nucleolus</location>
    </subcellularLocation>
    <subcellularLocation>
        <location evidence="3">Nucleus</location>
        <location evidence="3">Nucleoplasm</location>
    </subcellularLocation>
</comment>
<sequence length="246" mass="26462">MAAAELLSDEGYRADGRRPTELRKVRARMGVFAQADGSAYIEQGNTKALAVVYGPHEMRGSRSKALPDRALVNCQYSVATFSTGERRRRPPHGDRRAAELGLRLKQLFEAAILTRLFPRSQIDIYVQILQSDGSDYCACVNAAALAVMDAGIPMRDFVCASSAGMADDTPLADLSGPEEAAGGPQLALALLPASGQIVLLRLGARLHQERLEAAMEAAGQACRALHAVLDRVVRERLCEVTALMGD</sequence>
<keyword evidence="6" id="KW-0698">rRNA processing</keyword>
<keyword evidence="18" id="KW-1185">Reference proteome</keyword>
<dbReference type="FunFam" id="3.30.230.70:FF:000010">
    <property type="entry name" value="Exosome complex component RRP41"/>
    <property type="match status" value="1"/>
</dbReference>
<evidence type="ECO:0000256" key="6">
    <source>
        <dbReference type="ARBA" id="ARBA00022552"/>
    </source>
</evidence>
<organism evidence="17 18">
    <name type="scientific">Pterocles burchelli</name>
    <dbReference type="NCBI Taxonomy" id="2585816"/>
    <lineage>
        <taxon>Eukaryota</taxon>
        <taxon>Metazoa</taxon>
        <taxon>Chordata</taxon>
        <taxon>Craniata</taxon>
        <taxon>Vertebrata</taxon>
        <taxon>Euteleostomi</taxon>
        <taxon>Archelosauria</taxon>
        <taxon>Archosauria</taxon>
        <taxon>Dinosauria</taxon>
        <taxon>Saurischia</taxon>
        <taxon>Theropoda</taxon>
        <taxon>Coelurosauria</taxon>
        <taxon>Aves</taxon>
        <taxon>Neognathae</taxon>
        <taxon>Neoaves</taxon>
        <taxon>Columbimorphae</taxon>
        <taxon>Pterocliformes</taxon>
        <taxon>Pteroclidae</taxon>
        <taxon>Pterocles</taxon>
    </lineage>
</organism>
<dbReference type="GO" id="GO:0003723">
    <property type="term" value="F:RNA binding"/>
    <property type="evidence" value="ECO:0007669"/>
    <property type="project" value="UniProtKB-KW"/>
</dbReference>
<dbReference type="GO" id="GO:0000177">
    <property type="term" value="C:cytoplasmic exosome (RNase complex)"/>
    <property type="evidence" value="ECO:0007669"/>
    <property type="project" value="TreeGrafter"/>
</dbReference>
<evidence type="ECO:0000256" key="3">
    <source>
        <dbReference type="ARBA" id="ARBA00004642"/>
    </source>
</evidence>
<dbReference type="InterPro" id="IPR050080">
    <property type="entry name" value="RNase_PH"/>
</dbReference>
<dbReference type="OrthoDB" id="27298at2759"/>
<dbReference type="InterPro" id="IPR001247">
    <property type="entry name" value="ExoRNase_PH_dom1"/>
</dbReference>
<dbReference type="GO" id="GO:0071051">
    <property type="term" value="P:poly(A)-dependent snoRNA 3'-end processing"/>
    <property type="evidence" value="ECO:0007669"/>
    <property type="project" value="TreeGrafter"/>
</dbReference>